<protein>
    <submittedName>
        <fullName evidence="2">Uncharacterized protein</fullName>
    </submittedName>
</protein>
<dbReference type="EMBL" id="QGMZ01000001">
    <property type="protein sequence ID" value="PWR76284.1"/>
    <property type="molecule type" value="Genomic_DNA"/>
</dbReference>
<accession>A0A2V2N8P5</accession>
<comment type="caution">
    <text evidence="2">The sequence shown here is derived from an EMBL/GenBank/DDBJ whole genome shotgun (WGS) entry which is preliminary data.</text>
</comment>
<keyword evidence="1" id="KW-0472">Membrane</keyword>
<feature type="transmembrane region" description="Helical" evidence="1">
    <location>
        <begin position="33"/>
        <end position="55"/>
    </location>
</feature>
<keyword evidence="3" id="KW-1185">Reference proteome</keyword>
<proteinExistence type="predicted"/>
<evidence type="ECO:0000313" key="3">
    <source>
        <dbReference type="Proteomes" id="UP000245934"/>
    </source>
</evidence>
<dbReference type="Proteomes" id="UP000245934">
    <property type="component" value="Unassembled WGS sequence"/>
</dbReference>
<dbReference type="GeneID" id="97610376"/>
<keyword evidence="1" id="KW-0812">Transmembrane</keyword>
<keyword evidence="1" id="KW-1133">Transmembrane helix</keyword>
<reference evidence="2 3" key="1">
    <citation type="submission" date="2018-05" db="EMBL/GenBank/DDBJ databases">
        <title>Draft genome of Methanospirillum stamsii Pt1.</title>
        <authorList>
            <person name="Dueholm M.S."/>
            <person name="Nielsen P.H."/>
            <person name="Bakmann L.F."/>
            <person name="Otzen D.E."/>
        </authorList>
    </citation>
    <scope>NUCLEOTIDE SEQUENCE [LARGE SCALE GENOMIC DNA]</scope>
    <source>
        <strain evidence="2 3">Pt1</strain>
    </source>
</reference>
<evidence type="ECO:0000313" key="2">
    <source>
        <dbReference type="EMBL" id="PWR76284.1"/>
    </source>
</evidence>
<name>A0A2V2N8P5_9EURY</name>
<sequence length="272" mass="32414">MKTVLRLIFINQKRNNVMHLSNIWMKSSAIWNLIIYLIVIFIILGLYYFITYHLFTIDQNAREIPNLVIQVLITVTLSLAFINYTFSKNQEKEFFEALSNLVDELFDNLERLSDEGLNHQFERVRDRATNRDWIGFDKLSSFTNWGSGNNFYLKYLPNTAYYYFITKGFFGSDMSEGFNEGMREIVAKTYFKFDLLNIKIQELENQYLGYGRELPDNYREIYIERITPVLKIYHTENFFLESLNLVKLIQNAYPSLKNQEKILNLERKIQPT</sequence>
<dbReference type="RefSeq" id="WP_109939103.1">
    <property type="nucleotide sequence ID" value="NZ_CP176366.1"/>
</dbReference>
<evidence type="ECO:0000256" key="1">
    <source>
        <dbReference type="SAM" id="Phobius"/>
    </source>
</evidence>
<dbReference type="AlphaFoldDB" id="A0A2V2N8P5"/>
<gene>
    <name evidence="2" type="ORF">DLD82_00295</name>
</gene>
<organism evidence="2 3">
    <name type="scientific">Methanospirillum stamsii</name>
    <dbReference type="NCBI Taxonomy" id="1277351"/>
    <lineage>
        <taxon>Archaea</taxon>
        <taxon>Methanobacteriati</taxon>
        <taxon>Methanobacteriota</taxon>
        <taxon>Stenosarchaea group</taxon>
        <taxon>Methanomicrobia</taxon>
        <taxon>Methanomicrobiales</taxon>
        <taxon>Methanospirillaceae</taxon>
        <taxon>Methanospirillum</taxon>
    </lineage>
</organism>
<feature type="transmembrane region" description="Helical" evidence="1">
    <location>
        <begin position="67"/>
        <end position="86"/>
    </location>
</feature>